<dbReference type="SUPFAM" id="SSF55729">
    <property type="entry name" value="Acyl-CoA N-acyltransferases (Nat)"/>
    <property type="match status" value="1"/>
</dbReference>
<dbReference type="InterPro" id="IPR000182">
    <property type="entry name" value="GNAT_dom"/>
</dbReference>
<reference evidence="2" key="1">
    <citation type="journal article" date="2021" name="PeerJ">
        <title>Extensive microbial diversity within the chicken gut microbiome revealed by metagenomics and culture.</title>
        <authorList>
            <person name="Gilroy R."/>
            <person name="Ravi A."/>
            <person name="Getino M."/>
            <person name="Pursley I."/>
            <person name="Horton D.L."/>
            <person name="Alikhan N.F."/>
            <person name="Baker D."/>
            <person name="Gharbi K."/>
            <person name="Hall N."/>
            <person name="Watson M."/>
            <person name="Adriaenssens E.M."/>
            <person name="Foster-Nyarko E."/>
            <person name="Jarju S."/>
            <person name="Secka A."/>
            <person name="Antonio M."/>
            <person name="Oren A."/>
            <person name="Chaudhuri R.R."/>
            <person name="La Ragione R."/>
            <person name="Hildebrand F."/>
            <person name="Pallen M.J."/>
        </authorList>
    </citation>
    <scope>NUCLEOTIDE SEQUENCE</scope>
    <source>
        <strain evidence="2">CHK188-4685</strain>
    </source>
</reference>
<accession>A0A9D2L877</accession>
<dbReference type="InterPro" id="IPR051531">
    <property type="entry name" value="N-acetyltransferase"/>
</dbReference>
<dbReference type="Proteomes" id="UP000886804">
    <property type="component" value="Unassembled WGS sequence"/>
</dbReference>
<dbReference type="AlphaFoldDB" id="A0A9D2L877"/>
<protein>
    <submittedName>
        <fullName evidence="2">GNAT family N-acetyltransferase</fullName>
    </submittedName>
</protein>
<dbReference type="Pfam" id="PF13302">
    <property type="entry name" value="Acetyltransf_3"/>
    <property type="match status" value="1"/>
</dbReference>
<dbReference type="Gene3D" id="3.40.630.30">
    <property type="match status" value="1"/>
</dbReference>
<gene>
    <name evidence="2" type="ORF">H9716_07755</name>
</gene>
<reference evidence="2" key="2">
    <citation type="submission" date="2021-04" db="EMBL/GenBank/DDBJ databases">
        <authorList>
            <person name="Gilroy R."/>
        </authorList>
    </citation>
    <scope>NUCLEOTIDE SEQUENCE</scope>
    <source>
        <strain evidence="2">CHK188-4685</strain>
    </source>
</reference>
<proteinExistence type="predicted"/>
<comment type="caution">
    <text evidence="2">The sequence shown here is derived from an EMBL/GenBank/DDBJ whole genome shotgun (WGS) entry which is preliminary data.</text>
</comment>
<dbReference type="InterPro" id="IPR016181">
    <property type="entry name" value="Acyl_CoA_acyltransferase"/>
</dbReference>
<evidence type="ECO:0000313" key="3">
    <source>
        <dbReference type="Proteomes" id="UP000886804"/>
    </source>
</evidence>
<feature type="domain" description="N-acetyltransferase" evidence="1">
    <location>
        <begin position="83"/>
        <end position="252"/>
    </location>
</feature>
<evidence type="ECO:0000259" key="1">
    <source>
        <dbReference type="PROSITE" id="PS51186"/>
    </source>
</evidence>
<name>A0A9D2L877_9FIRM</name>
<sequence>MTREIQVTVDQIPCLVIVSDESQALLEAKAAGRAIIAVEKDGRTLPSAPYVVPNWEDVSLELAELMARRHLGLPWTIGEGQRIVVRELVERDRMDIPAEEKLSREEEMFRQEEGIRTYIKGQYPFWEFGVWALVRASDRRLVGLGGMTAPRLPWEFGEDLENYRKQVQRQNGWDVLELGYRIFAPYRRQGLGREACSLILSYCHEVLRCRACALIEEKNQASRCLAEGLGMECLSVRKTGTLSPERLLLFAEKC</sequence>
<organism evidence="2 3">
    <name type="scientific">Candidatus Enterocloster faecavium</name>
    <dbReference type="NCBI Taxonomy" id="2838560"/>
    <lineage>
        <taxon>Bacteria</taxon>
        <taxon>Bacillati</taxon>
        <taxon>Bacillota</taxon>
        <taxon>Clostridia</taxon>
        <taxon>Lachnospirales</taxon>
        <taxon>Lachnospiraceae</taxon>
        <taxon>Enterocloster</taxon>
    </lineage>
</organism>
<dbReference type="EMBL" id="DWYS01000093">
    <property type="protein sequence ID" value="HJB07743.1"/>
    <property type="molecule type" value="Genomic_DNA"/>
</dbReference>
<dbReference type="GO" id="GO:0016747">
    <property type="term" value="F:acyltransferase activity, transferring groups other than amino-acyl groups"/>
    <property type="evidence" value="ECO:0007669"/>
    <property type="project" value="InterPro"/>
</dbReference>
<dbReference type="PANTHER" id="PTHR43792:SF1">
    <property type="entry name" value="N-ACETYLTRANSFERASE DOMAIN-CONTAINING PROTEIN"/>
    <property type="match status" value="1"/>
</dbReference>
<dbReference type="PROSITE" id="PS51186">
    <property type="entry name" value="GNAT"/>
    <property type="match status" value="1"/>
</dbReference>
<dbReference type="PANTHER" id="PTHR43792">
    <property type="entry name" value="GNAT FAMILY, PUTATIVE (AFU_ORTHOLOGUE AFUA_3G00765)-RELATED-RELATED"/>
    <property type="match status" value="1"/>
</dbReference>
<evidence type="ECO:0000313" key="2">
    <source>
        <dbReference type="EMBL" id="HJB07743.1"/>
    </source>
</evidence>